<dbReference type="Pfam" id="PF00651">
    <property type="entry name" value="BTB"/>
    <property type="match status" value="1"/>
</dbReference>
<dbReference type="PROSITE" id="PS50097">
    <property type="entry name" value="BTB"/>
    <property type="match status" value="1"/>
</dbReference>
<dbReference type="Pfam" id="PF07707">
    <property type="entry name" value="BACK"/>
    <property type="match status" value="1"/>
</dbReference>
<dbReference type="InterPro" id="IPR017096">
    <property type="entry name" value="BTB-kelch_protein"/>
</dbReference>
<dbReference type="CTD" id="131377"/>
<dbReference type="PANTHER" id="PTHR24412">
    <property type="entry name" value="KELCH PROTEIN"/>
    <property type="match status" value="1"/>
</dbReference>
<dbReference type="FunFam" id="3.30.710.10:FF:000006">
    <property type="entry name" value="Kelch repeat and BTB domain-containing 6"/>
    <property type="match status" value="1"/>
</dbReference>
<evidence type="ECO:0000259" key="12">
    <source>
        <dbReference type="PROSITE" id="PS50097"/>
    </source>
</evidence>
<evidence type="ECO:0000256" key="1">
    <source>
        <dbReference type="ARBA" id="ARBA00004161"/>
    </source>
</evidence>
<evidence type="ECO:0000256" key="11">
    <source>
        <dbReference type="SAM" id="MobiDB-lite"/>
    </source>
</evidence>
<dbReference type="InterPro" id="IPR011333">
    <property type="entry name" value="SKP1/BTB/POZ_sf"/>
</dbReference>
<dbReference type="GO" id="GO:0032435">
    <property type="term" value="P:negative regulation of proteasomal ubiquitin-dependent protein catabolic process"/>
    <property type="evidence" value="ECO:0007669"/>
    <property type="project" value="TreeGrafter"/>
</dbReference>
<dbReference type="GO" id="GO:0031674">
    <property type="term" value="C:I band"/>
    <property type="evidence" value="ECO:0007669"/>
    <property type="project" value="UniProtKB-SubCell"/>
</dbReference>
<proteinExistence type="inferred from homology"/>
<dbReference type="AlphaFoldDB" id="A0A1S2ZCV6"/>
<accession>A0A1S2ZCV6</accession>
<dbReference type="GO" id="GO:0048741">
    <property type="term" value="P:skeletal muscle fiber development"/>
    <property type="evidence" value="ECO:0007669"/>
    <property type="project" value="TreeGrafter"/>
</dbReference>
<dbReference type="SMART" id="SM00875">
    <property type="entry name" value="BACK"/>
    <property type="match status" value="1"/>
</dbReference>
<comment type="function">
    <text evidence="9">Substrate-specific adapter of a BCR (BTB-CUL3-RBX1) E3 ubiquitin ligase complex that acts as a key regulator of skeletal muscle development. The BCR(KLHL40) complex acts by mediating ubiquitination and degradation of TFDP1, thereby regulating the activity of the E2F:DP transcription factor complex. Promotes stabilization of LMOD3 by acting as a negative regulator of LMOD3 ubiquitination; the molecular process by which it negatively regulates ubiquitination of LMOD3 is however unclear.</text>
</comment>
<evidence type="ECO:0000256" key="10">
    <source>
        <dbReference type="ARBA" id="ARBA00063583"/>
    </source>
</evidence>
<comment type="subcellular location">
    <subcellularLocation>
        <location evidence="1">Cytoplasm</location>
        <location evidence="1">Myofibril</location>
        <location evidence="1">Sarcomere</location>
        <location evidence="1">A band</location>
    </subcellularLocation>
    <subcellularLocation>
        <location evidence="2">Cytoplasm</location>
        <location evidence="2">Myofibril</location>
        <location evidence="2">Sarcomere</location>
        <location evidence="2">I band</location>
    </subcellularLocation>
</comment>
<dbReference type="SUPFAM" id="SSF54695">
    <property type="entry name" value="POZ domain"/>
    <property type="match status" value="1"/>
</dbReference>
<dbReference type="PIRSF" id="PIRSF037037">
    <property type="entry name" value="Kelch-like_protein_gigaxonin"/>
    <property type="match status" value="1"/>
</dbReference>
<keyword evidence="8" id="KW-0833">Ubl conjugation pathway</keyword>
<evidence type="ECO:0000256" key="8">
    <source>
        <dbReference type="ARBA" id="ARBA00022786"/>
    </source>
</evidence>
<dbReference type="Proteomes" id="UP001652624">
    <property type="component" value="Chromosome 21"/>
</dbReference>
<gene>
    <name evidence="14" type="primary">KLHL40</name>
</gene>
<sequence>MALGLEQAEEQRLYQQTLLQDGLKDMLDHGKFLDCVVRVGEREFPCHRLVLAACSPYFRARFLAESEHAGELRLEEVSADVVAQVLHYLYTSEIALDERSVQELFAAAHRLQIPSIFTICVSFLQKRLCLANCLAVLRLGLLLDCARLAVAARDFVCARFPLVARDADFLGLSADELIAIISSDGLNVETEEEVFEAVMRWAEAGDAEAQAERGRALPTVFESVRCRLLPRAFLQQRVERHPLVRAQPELLRRLRLVQDAHEGRLTVLRRKKQGRGPGGQERPGAGAAAGEKEEKEEEEERADEERVLPGILNDTLRFGMFLQDLILMVSEQGAVAYDPAANECYCASLSTQVPKNHVSLVTKENQVFVAGGLFYNEDNKEDPMSAYFLQFDHLDSEWLGMPPLPSPRCLFGLGEALNSIYVVGGRELKDGELSLDSVMCYDRLSFKWGESDPLPYAVYGHMVLSHMDLVYVIGGKGSDRKCLNKMCVYDPKKFEWKELAPMQTARSLFGATIHDGRIFVAAGVTDTGLTSSTEVYNIADNKWAPFEAFPQERSSLSLVSLTGVLYAIGGFATLETESGELVPTELNDVWRYNEDEKKWEGVLREIAYAAGATFVPVRLNVLRLTKM</sequence>
<keyword evidence="5" id="KW-0217">Developmental protein</keyword>
<dbReference type="InterPro" id="IPR011705">
    <property type="entry name" value="BACK"/>
</dbReference>
<keyword evidence="6" id="KW-0963">Cytoplasm</keyword>
<dbReference type="Gene3D" id="1.25.40.420">
    <property type="match status" value="1"/>
</dbReference>
<evidence type="ECO:0000313" key="13">
    <source>
        <dbReference type="Proteomes" id="UP001652624"/>
    </source>
</evidence>
<dbReference type="InParanoid" id="A0A1S2ZCV6"/>
<evidence type="ECO:0000256" key="5">
    <source>
        <dbReference type="ARBA" id="ARBA00022473"/>
    </source>
</evidence>
<dbReference type="FunFam" id="1.25.40.420:FF:000001">
    <property type="entry name" value="Kelch-like family member 12"/>
    <property type="match status" value="1"/>
</dbReference>
<protein>
    <submittedName>
        <fullName evidence="14">Kelch-like protein 40</fullName>
    </submittedName>
</protein>
<organism evidence="13 14">
    <name type="scientific">Erinaceus europaeus</name>
    <name type="common">Western European hedgehog</name>
    <dbReference type="NCBI Taxonomy" id="9365"/>
    <lineage>
        <taxon>Eukaryota</taxon>
        <taxon>Metazoa</taxon>
        <taxon>Chordata</taxon>
        <taxon>Craniata</taxon>
        <taxon>Vertebrata</taxon>
        <taxon>Euteleostomi</taxon>
        <taxon>Mammalia</taxon>
        <taxon>Eutheria</taxon>
        <taxon>Laurasiatheria</taxon>
        <taxon>Eulipotyphla</taxon>
        <taxon>Erinaceidae</taxon>
        <taxon>Erinaceinae</taxon>
        <taxon>Erinaceus</taxon>
    </lineage>
</organism>
<dbReference type="InterPro" id="IPR015915">
    <property type="entry name" value="Kelch-typ_b-propeller"/>
</dbReference>
<comment type="subunit">
    <text evidence="10">Component of the BCR(KLHL40) E3 ubiquitin ligase complex, at least composed of CUL3, KLHL40 and RBX1. Interacts with LMOD3.</text>
</comment>
<dbReference type="SMART" id="SM00225">
    <property type="entry name" value="BTB"/>
    <property type="match status" value="1"/>
</dbReference>
<name>A0A1S2ZCV6_ERIEU</name>
<dbReference type="InterPro" id="IPR006652">
    <property type="entry name" value="Kelch_1"/>
</dbReference>
<dbReference type="Pfam" id="PF24681">
    <property type="entry name" value="Kelch_KLHDC2_KLHL20_DRC7"/>
    <property type="match status" value="1"/>
</dbReference>
<evidence type="ECO:0000256" key="7">
    <source>
        <dbReference type="ARBA" id="ARBA00022737"/>
    </source>
</evidence>
<dbReference type="FunFam" id="2.120.10.80:FF:000037">
    <property type="entry name" value="Kelch-like family member 40"/>
    <property type="match status" value="1"/>
</dbReference>
<dbReference type="SMART" id="SM00612">
    <property type="entry name" value="Kelch"/>
    <property type="match status" value="4"/>
</dbReference>
<keyword evidence="7" id="KW-0677">Repeat</keyword>
<comment type="similarity">
    <text evidence="3">Belongs to the KLHL40 family.</text>
</comment>
<dbReference type="PANTHER" id="PTHR24412:SF22">
    <property type="entry name" value="KELCH-LIKE PROTEIN 40"/>
    <property type="match status" value="1"/>
</dbReference>
<keyword evidence="4" id="KW-0880">Kelch repeat</keyword>
<dbReference type="OrthoDB" id="6359816at2759"/>
<reference evidence="14" key="1">
    <citation type="submission" date="2025-08" db="UniProtKB">
        <authorList>
            <consortium name="RefSeq"/>
        </authorList>
    </citation>
    <scope>IDENTIFICATION</scope>
</reference>
<dbReference type="InterPro" id="IPR000210">
    <property type="entry name" value="BTB/POZ_dom"/>
</dbReference>
<keyword evidence="13" id="KW-1185">Reference proteome</keyword>
<evidence type="ECO:0000256" key="4">
    <source>
        <dbReference type="ARBA" id="ARBA00022441"/>
    </source>
</evidence>
<dbReference type="GO" id="GO:0031672">
    <property type="term" value="C:A band"/>
    <property type="evidence" value="ECO:0007669"/>
    <property type="project" value="UniProtKB-SubCell"/>
</dbReference>
<dbReference type="eggNOG" id="KOG4441">
    <property type="taxonomic scope" value="Eukaryota"/>
</dbReference>
<dbReference type="GO" id="GO:0031397">
    <property type="term" value="P:negative regulation of protein ubiquitination"/>
    <property type="evidence" value="ECO:0007669"/>
    <property type="project" value="TreeGrafter"/>
</dbReference>
<evidence type="ECO:0000256" key="6">
    <source>
        <dbReference type="ARBA" id="ARBA00022490"/>
    </source>
</evidence>
<dbReference type="SUPFAM" id="SSF117281">
    <property type="entry name" value="Kelch motif"/>
    <property type="match status" value="1"/>
</dbReference>
<evidence type="ECO:0000256" key="3">
    <source>
        <dbReference type="ARBA" id="ARBA00006907"/>
    </source>
</evidence>
<feature type="domain" description="BTB" evidence="12">
    <location>
        <begin position="33"/>
        <end position="98"/>
    </location>
</feature>
<feature type="region of interest" description="Disordered" evidence="11">
    <location>
        <begin position="267"/>
        <end position="305"/>
    </location>
</feature>
<evidence type="ECO:0000313" key="14">
    <source>
        <dbReference type="RefSeq" id="XP_007517434.1"/>
    </source>
</evidence>
<dbReference type="RefSeq" id="XP_007517434.1">
    <property type="nucleotide sequence ID" value="XM_007517372.3"/>
</dbReference>
<evidence type="ECO:0000256" key="9">
    <source>
        <dbReference type="ARBA" id="ARBA00059131"/>
    </source>
</evidence>
<dbReference type="GeneID" id="103108444"/>
<dbReference type="Gene3D" id="3.30.710.10">
    <property type="entry name" value="Potassium Channel Kv1.1, Chain A"/>
    <property type="match status" value="1"/>
</dbReference>
<dbReference type="FunCoup" id="A0A1S2ZCV6">
    <property type="interactions" value="53"/>
</dbReference>
<evidence type="ECO:0000256" key="2">
    <source>
        <dbReference type="ARBA" id="ARBA00004355"/>
    </source>
</evidence>
<dbReference type="Gene3D" id="2.120.10.80">
    <property type="entry name" value="Kelch-type beta propeller"/>
    <property type="match status" value="1"/>
</dbReference>